<dbReference type="RefSeq" id="WP_109757249.1">
    <property type="nucleotide sequence ID" value="NZ_CP034588.1"/>
</dbReference>
<gene>
    <name evidence="5" type="ORF">C8D95_101147</name>
</gene>
<dbReference type="Gene3D" id="1.25.40.10">
    <property type="entry name" value="Tetratricopeptide repeat domain"/>
    <property type="match status" value="1"/>
</dbReference>
<protein>
    <recommendedName>
        <fullName evidence="2">Tetratricopeptide repeat protein 38</fullName>
    </recommendedName>
</protein>
<proteinExistence type="inferred from homology"/>
<evidence type="ECO:0000256" key="4">
    <source>
        <dbReference type="ARBA" id="ARBA00022803"/>
    </source>
</evidence>
<dbReference type="CDD" id="cd05804">
    <property type="entry name" value="StaR_like"/>
    <property type="match status" value="1"/>
</dbReference>
<dbReference type="Proteomes" id="UP000245390">
    <property type="component" value="Unassembled WGS sequence"/>
</dbReference>
<keyword evidence="4" id="KW-0802">TPR repeat</keyword>
<dbReference type="KEGG" id="salo:EF888_02210"/>
<dbReference type="PANTHER" id="PTHR16263">
    <property type="entry name" value="TETRATRICOPEPTIDE REPEAT PROTEIN 38"/>
    <property type="match status" value="1"/>
</dbReference>
<dbReference type="SUPFAM" id="SSF48452">
    <property type="entry name" value="TPR-like"/>
    <property type="match status" value="1"/>
</dbReference>
<dbReference type="OrthoDB" id="9815900at2"/>
<comment type="caution">
    <text evidence="5">The sequence shown here is derived from an EMBL/GenBank/DDBJ whole genome shotgun (WGS) entry which is preliminary data.</text>
</comment>
<evidence type="ECO:0000256" key="1">
    <source>
        <dbReference type="ARBA" id="ARBA00005857"/>
    </source>
</evidence>
<keyword evidence="6" id="KW-1185">Reference proteome</keyword>
<dbReference type="InterPro" id="IPR011990">
    <property type="entry name" value="TPR-like_helical_dom_sf"/>
</dbReference>
<keyword evidence="3" id="KW-0677">Repeat</keyword>
<organism evidence="5 6">
    <name type="scientific">Silicimonas algicola</name>
    <dbReference type="NCBI Taxonomy" id="1826607"/>
    <lineage>
        <taxon>Bacteria</taxon>
        <taxon>Pseudomonadati</taxon>
        <taxon>Pseudomonadota</taxon>
        <taxon>Alphaproteobacteria</taxon>
        <taxon>Rhodobacterales</taxon>
        <taxon>Paracoccaceae</taxon>
    </lineage>
</organism>
<sequence length="426" mass="45611">MSLADGYGNTLTTRSAEARDHYESAVTLFLGANREGLAAFSHCVAADPQFALGHVGLARALMSAGRTSDAKDALKTAESLAFDVTSRERDHIAATGLVFSGQSAKARQAIRAHLSDHPRDVLLAQMCASVFGLIAFSGEAGHEASLLAFTESLLPHYGEDWWMMATHAVSLCETGQIAASEVLMARSLALNPRNANGAHFKSHALYERGETTAGRQYLTTWVQDYDDRGVLHGHLNWHLALWALHDGDEGAMWAILDGSVGPGASKGLPINILTDTVAILHRAEIAGYAVDPRRWTAASEYAAQYFPNPGQSFADLHAAIAHAMSGKGDRLARLAESSSGYAGDLLAPVSLAFGHIARGRWSDALDALVPVLPVAERFGGSRAQRDLVELAYVNVLMKLGLVEEARRTLKTRRPVLSDAPPVSGLT</sequence>
<evidence type="ECO:0000256" key="3">
    <source>
        <dbReference type="ARBA" id="ARBA00022737"/>
    </source>
</evidence>
<accession>A0A316GBN8</accession>
<name>A0A316GBN8_9RHOB</name>
<evidence type="ECO:0000313" key="6">
    <source>
        <dbReference type="Proteomes" id="UP000245390"/>
    </source>
</evidence>
<evidence type="ECO:0000313" key="5">
    <source>
        <dbReference type="EMBL" id="PWK58341.1"/>
    </source>
</evidence>
<reference evidence="5 6" key="1">
    <citation type="submission" date="2018-05" db="EMBL/GenBank/DDBJ databases">
        <title>Genomic Encyclopedia of Type Strains, Phase IV (KMG-IV): sequencing the most valuable type-strain genomes for metagenomic binning, comparative biology and taxonomic classification.</title>
        <authorList>
            <person name="Goeker M."/>
        </authorList>
    </citation>
    <scope>NUCLEOTIDE SEQUENCE [LARGE SCALE GENOMIC DNA]</scope>
    <source>
        <strain evidence="5 6">DSM 103371</strain>
    </source>
</reference>
<comment type="similarity">
    <text evidence="1">Belongs to the TTC38 family.</text>
</comment>
<dbReference type="PANTHER" id="PTHR16263:SF4">
    <property type="entry name" value="TETRATRICOPEPTIDE REPEAT PROTEIN 38"/>
    <property type="match status" value="1"/>
</dbReference>
<dbReference type="AlphaFoldDB" id="A0A316GBN8"/>
<dbReference type="EMBL" id="QGGV01000001">
    <property type="protein sequence ID" value="PWK58341.1"/>
    <property type="molecule type" value="Genomic_DNA"/>
</dbReference>
<dbReference type="InterPro" id="IPR033891">
    <property type="entry name" value="TTC38"/>
</dbReference>
<evidence type="ECO:0000256" key="2">
    <source>
        <dbReference type="ARBA" id="ARBA00019992"/>
    </source>
</evidence>